<reference evidence="5 6" key="2">
    <citation type="submission" date="2019-01" db="EMBL/GenBank/DDBJ databases">
        <authorList>
            <person name="Li Y."/>
        </authorList>
    </citation>
    <scope>NUCLEOTIDE SEQUENCE [LARGE SCALE GENOMIC DNA]</scope>
    <source>
        <strain evidence="3 6">2D-5</strain>
        <strain evidence="4 5">SK2B-1</strain>
    </source>
</reference>
<feature type="compositionally biased region" description="Basic and acidic residues" evidence="1">
    <location>
        <begin position="28"/>
        <end position="41"/>
    </location>
</feature>
<dbReference type="EMBL" id="SAUZ01000009">
    <property type="protein sequence ID" value="RWR21509.1"/>
    <property type="molecule type" value="Genomic_DNA"/>
</dbReference>
<evidence type="ECO:0000313" key="4">
    <source>
        <dbReference type="EMBL" id="RWR21509.1"/>
    </source>
</evidence>
<dbReference type="Proteomes" id="UP000284476">
    <property type="component" value="Unassembled WGS sequence"/>
</dbReference>
<feature type="region of interest" description="Disordered" evidence="1">
    <location>
        <begin position="28"/>
        <end position="63"/>
    </location>
</feature>
<accession>A0A443J3S2</accession>
<keyword evidence="2" id="KW-0812">Transmembrane</keyword>
<feature type="compositionally biased region" description="Basic and acidic residues" evidence="1">
    <location>
        <begin position="50"/>
        <end position="63"/>
    </location>
</feature>
<name>A0A443JLX8_9RHOB</name>
<dbReference type="Proteomes" id="UP000285710">
    <property type="component" value="Unassembled WGS sequence"/>
</dbReference>
<evidence type="ECO:0000313" key="3">
    <source>
        <dbReference type="EMBL" id="RWR15311.1"/>
    </source>
</evidence>
<dbReference type="EMBL" id="SAUW01000001">
    <property type="protein sequence ID" value="RWR15311.1"/>
    <property type="molecule type" value="Genomic_DNA"/>
</dbReference>
<feature type="transmembrane region" description="Helical" evidence="2">
    <location>
        <begin position="6"/>
        <end position="25"/>
    </location>
</feature>
<evidence type="ECO:0000256" key="1">
    <source>
        <dbReference type="SAM" id="MobiDB-lite"/>
    </source>
</evidence>
<keyword evidence="2" id="KW-1133">Transmembrane helix</keyword>
<dbReference type="RefSeq" id="WP_128208630.1">
    <property type="nucleotide sequence ID" value="NZ_JBHRSO010000017.1"/>
</dbReference>
<reference evidence="5 6" key="1">
    <citation type="submission" date="2019-01" db="EMBL/GenBank/DDBJ databases">
        <title>Sinorhodobacter populi sp. nov. isolated from the symptomatic bark tissue of Populus euramericana canker.</title>
        <authorList>
            <person name="Xu G."/>
        </authorList>
    </citation>
    <scope>NUCLEOTIDE SEQUENCE [LARGE SCALE GENOMIC DNA]</scope>
    <source>
        <strain evidence="3 6">2D-5</strain>
        <strain evidence="4 5">SK2B-1</strain>
    </source>
</reference>
<keyword evidence="2" id="KW-0472">Membrane</keyword>
<protein>
    <submittedName>
        <fullName evidence="4">Uncharacterized protein</fullName>
    </submittedName>
</protein>
<gene>
    <name evidence="4" type="ORF">D2T30_09270</name>
    <name evidence="3" type="ORF">D2T33_00010</name>
</gene>
<accession>A0A443JLX8</accession>
<organism evidence="4 5">
    <name type="scientific">Paenirhodobacter populi</name>
    <dbReference type="NCBI Taxonomy" id="2306993"/>
    <lineage>
        <taxon>Bacteria</taxon>
        <taxon>Pseudomonadati</taxon>
        <taxon>Pseudomonadota</taxon>
        <taxon>Alphaproteobacteria</taxon>
        <taxon>Rhodobacterales</taxon>
        <taxon>Rhodobacter group</taxon>
        <taxon>Paenirhodobacter</taxon>
    </lineage>
</organism>
<comment type="caution">
    <text evidence="4">The sequence shown here is derived from an EMBL/GenBank/DDBJ whole genome shotgun (WGS) entry which is preliminary data.</text>
</comment>
<proteinExistence type="predicted"/>
<sequence>MDFWVPVIFGLFKIGVLVTVIFLSIKSHRDGEKEEKRKKETSGQYAAAEHAVDASESELKVDR</sequence>
<evidence type="ECO:0000256" key="2">
    <source>
        <dbReference type="SAM" id="Phobius"/>
    </source>
</evidence>
<dbReference type="AlphaFoldDB" id="A0A443JLX8"/>
<evidence type="ECO:0000313" key="6">
    <source>
        <dbReference type="Proteomes" id="UP000285710"/>
    </source>
</evidence>
<keyword evidence="6" id="KW-1185">Reference proteome</keyword>
<evidence type="ECO:0000313" key="5">
    <source>
        <dbReference type="Proteomes" id="UP000284476"/>
    </source>
</evidence>